<comment type="subcellular location">
    <subcellularLocation>
        <location evidence="1">Cell membrane</location>
        <topology evidence="1">Multi-pass membrane protein</topology>
    </subcellularLocation>
</comment>
<evidence type="ECO:0000313" key="10">
    <source>
        <dbReference type="EMBL" id="MBE9395816.1"/>
    </source>
</evidence>
<evidence type="ECO:0000256" key="5">
    <source>
        <dbReference type="ARBA" id="ARBA00023136"/>
    </source>
</evidence>
<dbReference type="InterPro" id="IPR033480">
    <property type="entry name" value="sCache_2"/>
</dbReference>
<dbReference type="CDD" id="cd01948">
    <property type="entry name" value="EAL"/>
    <property type="match status" value="1"/>
</dbReference>
<evidence type="ECO:0000256" key="4">
    <source>
        <dbReference type="ARBA" id="ARBA00022989"/>
    </source>
</evidence>
<feature type="transmembrane region" description="Helical" evidence="6">
    <location>
        <begin position="189"/>
        <end position="211"/>
    </location>
</feature>
<evidence type="ECO:0000256" key="2">
    <source>
        <dbReference type="ARBA" id="ARBA00022475"/>
    </source>
</evidence>
<dbReference type="Gene3D" id="3.30.70.270">
    <property type="match status" value="1"/>
</dbReference>
<dbReference type="PROSITE" id="PS50885">
    <property type="entry name" value="HAMP"/>
    <property type="match status" value="1"/>
</dbReference>
<dbReference type="GO" id="GO:0071111">
    <property type="term" value="F:cyclic-guanylate-specific phosphodiesterase activity"/>
    <property type="evidence" value="ECO:0007669"/>
    <property type="project" value="InterPro"/>
</dbReference>
<dbReference type="Proteomes" id="UP000640333">
    <property type="component" value="Unassembled WGS sequence"/>
</dbReference>
<feature type="domain" description="GGDEF" evidence="9">
    <location>
        <begin position="308"/>
        <end position="440"/>
    </location>
</feature>
<dbReference type="SMART" id="SM00267">
    <property type="entry name" value="GGDEF"/>
    <property type="match status" value="1"/>
</dbReference>
<dbReference type="Gene3D" id="3.20.20.450">
    <property type="entry name" value="EAL domain"/>
    <property type="match status" value="1"/>
</dbReference>
<sequence length="708" mass="80026">MRLSDIKIHRKLFLLVLILVCGTLITASLAYRFNQQDILDNRKARVQSVVQAGRSQIMALDEHLKNGTVSQQQFDRQLQELINATRFSGNEYLYLYDISGTSIAHPILPDMQGKNQMEIQDDAGTFIVQLMVEGVKANGTVFWEFRWPKPEGGPAVPKLGYAERVPGTNLVLGSGIYLDDLKPIYQSRAYTYMSITLLVLFIALVVSYLIARNISTPVTRLATQMNALAKGEIDLHEVEDCGRRDEVGDIACAVQAFRDHLLENQRLRQIQEQVVFLETFDPITRLHNRQALGEAINKEIARHDRDQKQLAVVVIRLDLLHEITIEMGSERRDQVLVELASRVHDQLHADDILARLSEDTFGLLLPNIEDRPSLEGICRHLLDTIAQPIPLDANHIQLAGRLGISVFPDDGGYDFQLIGRAESTVNLAKKQERDLMFYDPRALNETDHSIELWQEMQKALDADHFYLVFQPLFDLKDNALISAEVLIRWEHPEKGFISPAQFIPLAEQSGLISRLDAWVLEAAAKQIRNWLDRQLTPPRIAVNLSGISFLRPDFIETLTTIFGKYDVSLDHIELELTEGVLIDDLDRISNQLNSIRATGVSISIDDFGTGYSSLSRIKNLAIDNIKIDRSFIDDLDTCQQDLKIVEAIILMAHGLNLSVIAEGVETQEQLSILRQQGCDTVQGFFLSRPLKAEPFEELLEQDLVIEVD</sequence>
<dbReference type="Pfam" id="PF17200">
    <property type="entry name" value="sCache_2"/>
    <property type="match status" value="1"/>
</dbReference>
<evidence type="ECO:0000313" key="11">
    <source>
        <dbReference type="Proteomes" id="UP000640333"/>
    </source>
</evidence>
<dbReference type="InterPro" id="IPR003660">
    <property type="entry name" value="HAMP_dom"/>
</dbReference>
<dbReference type="CDD" id="cd01949">
    <property type="entry name" value="GGDEF"/>
    <property type="match status" value="1"/>
</dbReference>
<dbReference type="PANTHER" id="PTHR33121:SF71">
    <property type="entry name" value="OXYGEN SENSOR PROTEIN DOSP"/>
    <property type="match status" value="1"/>
</dbReference>
<feature type="domain" description="HAMP" evidence="8">
    <location>
        <begin position="212"/>
        <end position="266"/>
    </location>
</feature>
<dbReference type="InterPro" id="IPR001633">
    <property type="entry name" value="EAL_dom"/>
</dbReference>
<dbReference type="SUPFAM" id="SSF158472">
    <property type="entry name" value="HAMP domain-like"/>
    <property type="match status" value="1"/>
</dbReference>
<keyword evidence="2" id="KW-1003">Cell membrane</keyword>
<dbReference type="SMART" id="SM00304">
    <property type="entry name" value="HAMP"/>
    <property type="match status" value="1"/>
</dbReference>
<comment type="caution">
    <text evidence="10">The sequence shown here is derived from an EMBL/GenBank/DDBJ whole genome shotgun (WGS) entry which is preliminary data.</text>
</comment>
<dbReference type="InterPro" id="IPR035919">
    <property type="entry name" value="EAL_sf"/>
</dbReference>
<dbReference type="Pfam" id="PF00563">
    <property type="entry name" value="EAL"/>
    <property type="match status" value="1"/>
</dbReference>
<evidence type="ECO:0000259" key="7">
    <source>
        <dbReference type="PROSITE" id="PS50883"/>
    </source>
</evidence>
<dbReference type="InterPro" id="IPR029787">
    <property type="entry name" value="Nucleotide_cyclase"/>
</dbReference>
<dbReference type="PANTHER" id="PTHR33121">
    <property type="entry name" value="CYCLIC DI-GMP PHOSPHODIESTERASE PDEF"/>
    <property type="match status" value="1"/>
</dbReference>
<dbReference type="SMART" id="SM00052">
    <property type="entry name" value="EAL"/>
    <property type="match status" value="1"/>
</dbReference>
<dbReference type="RefSeq" id="WP_193951374.1">
    <property type="nucleotide sequence ID" value="NZ_JADEYS010000001.1"/>
</dbReference>
<evidence type="ECO:0000256" key="1">
    <source>
        <dbReference type="ARBA" id="ARBA00004651"/>
    </source>
</evidence>
<dbReference type="PROSITE" id="PS50887">
    <property type="entry name" value="GGDEF"/>
    <property type="match status" value="1"/>
</dbReference>
<dbReference type="AlphaFoldDB" id="A0A8J7K5N8"/>
<reference evidence="10" key="1">
    <citation type="submission" date="2020-10" db="EMBL/GenBank/DDBJ databases">
        <title>Bacterium isolated from coastal waters sediment.</title>
        <authorList>
            <person name="Chen R.-J."/>
            <person name="Lu D.-C."/>
            <person name="Zhu K.-L."/>
            <person name="Du Z.-J."/>
        </authorList>
    </citation>
    <scope>NUCLEOTIDE SEQUENCE</scope>
    <source>
        <strain evidence="10">N1Y112</strain>
    </source>
</reference>
<protein>
    <submittedName>
        <fullName evidence="10">EAL domain-containing protein</fullName>
    </submittedName>
</protein>
<evidence type="ECO:0000259" key="9">
    <source>
        <dbReference type="PROSITE" id="PS50887"/>
    </source>
</evidence>
<dbReference type="GO" id="GO:0005886">
    <property type="term" value="C:plasma membrane"/>
    <property type="evidence" value="ECO:0007669"/>
    <property type="project" value="UniProtKB-SubCell"/>
</dbReference>
<accession>A0A8J7K5N8</accession>
<dbReference type="Pfam" id="PF00990">
    <property type="entry name" value="GGDEF"/>
    <property type="match status" value="1"/>
</dbReference>
<dbReference type="SUPFAM" id="SSF55073">
    <property type="entry name" value="Nucleotide cyclase"/>
    <property type="match status" value="1"/>
</dbReference>
<dbReference type="InterPro" id="IPR043128">
    <property type="entry name" value="Rev_trsase/Diguanyl_cyclase"/>
</dbReference>
<keyword evidence="4 6" id="KW-1133">Transmembrane helix</keyword>
<evidence type="ECO:0000256" key="6">
    <source>
        <dbReference type="SAM" id="Phobius"/>
    </source>
</evidence>
<dbReference type="Gene3D" id="6.10.340.10">
    <property type="match status" value="1"/>
</dbReference>
<keyword evidence="11" id="KW-1185">Reference proteome</keyword>
<keyword evidence="3 6" id="KW-0812">Transmembrane</keyword>
<organism evidence="10 11">
    <name type="scientific">Pontibacterium sinense</name>
    <dbReference type="NCBI Taxonomy" id="2781979"/>
    <lineage>
        <taxon>Bacteria</taxon>
        <taxon>Pseudomonadati</taxon>
        <taxon>Pseudomonadota</taxon>
        <taxon>Gammaproteobacteria</taxon>
        <taxon>Oceanospirillales</taxon>
        <taxon>Oceanospirillaceae</taxon>
        <taxon>Pontibacterium</taxon>
    </lineage>
</organism>
<dbReference type="CDD" id="cd06225">
    <property type="entry name" value="HAMP"/>
    <property type="match status" value="1"/>
</dbReference>
<evidence type="ECO:0000256" key="3">
    <source>
        <dbReference type="ARBA" id="ARBA00022692"/>
    </source>
</evidence>
<dbReference type="InterPro" id="IPR000160">
    <property type="entry name" value="GGDEF_dom"/>
</dbReference>
<dbReference type="GO" id="GO:0007165">
    <property type="term" value="P:signal transduction"/>
    <property type="evidence" value="ECO:0007669"/>
    <property type="project" value="InterPro"/>
</dbReference>
<dbReference type="PROSITE" id="PS50883">
    <property type="entry name" value="EAL"/>
    <property type="match status" value="1"/>
</dbReference>
<dbReference type="NCBIfam" id="TIGR00254">
    <property type="entry name" value="GGDEF"/>
    <property type="match status" value="1"/>
</dbReference>
<dbReference type="InterPro" id="IPR050706">
    <property type="entry name" value="Cyclic-di-GMP_PDE-like"/>
</dbReference>
<dbReference type="Pfam" id="PF00672">
    <property type="entry name" value="HAMP"/>
    <property type="match status" value="1"/>
</dbReference>
<dbReference type="Gene3D" id="3.30.450.20">
    <property type="entry name" value="PAS domain"/>
    <property type="match status" value="1"/>
</dbReference>
<name>A0A8J7K5N8_9GAMM</name>
<dbReference type="SUPFAM" id="SSF141868">
    <property type="entry name" value="EAL domain-like"/>
    <property type="match status" value="1"/>
</dbReference>
<keyword evidence="5 6" id="KW-0472">Membrane</keyword>
<gene>
    <name evidence="10" type="ORF">IOQ59_00935</name>
</gene>
<proteinExistence type="predicted"/>
<dbReference type="SMART" id="SM01049">
    <property type="entry name" value="Cache_2"/>
    <property type="match status" value="1"/>
</dbReference>
<feature type="domain" description="EAL" evidence="7">
    <location>
        <begin position="449"/>
        <end position="703"/>
    </location>
</feature>
<dbReference type="EMBL" id="JADEYS010000001">
    <property type="protein sequence ID" value="MBE9395816.1"/>
    <property type="molecule type" value="Genomic_DNA"/>
</dbReference>
<evidence type="ECO:0000259" key="8">
    <source>
        <dbReference type="PROSITE" id="PS50885"/>
    </source>
</evidence>